<dbReference type="OrthoDB" id="1684751at2"/>
<sequence length="137" mass="15867">MLPAINEQHLAIDEQHLLAQIMNRDLIYTELQKEFQTAQALVSEVKTLSAELLETLNTLKDETENRYLKFEDLPDYVDIKILKTYLKVGTNRIYELTNTSGFPTHVPYANGKKVYAKADVIEWLEHKERSLKGKDKS</sequence>
<dbReference type="HOGENOM" id="CLU_1861967_0_0_9"/>
<dbReference type="EMBL" id="CP007032">
    <property type="protein sequence ID" value="AHF08620.1"/>
    <property type="molecule type" value="Genomic_DNA"/>
</dbReference>
<dbReference type="KEGG" id="dmt:DESME_09745"/>
<reference evidence="1 2" key="1">
    <citation type="submission" date="2013-12" db="EMBL/GenBank/DDBJ databases">
        <authorList>
            <consortium name="DOE Joint Genome Institute"/>
            <person name="Smidt H."/>
            <person name="Huntemann M."/>
            <person name="Han J."/>
            <person name="Chen A."/>
            <person name="Kyrpides N."/>
            <person name="Mavromatis K."/>
            <person name="Markowitz V."/>
            <person name="Palaniappan K."/>
            <person name="Ivanova N."/>
            <person name="Schaumberg A."/>
            <person name="Pati A."/>
            <person name="Liolios K."/>
            <person name="Nordberg H.P."/>
            <person name="Cantor M.N."/>
            <person name="Hua S.X."/>
            <person name="Woyke T."/>
        </authorList>
    </citation>
    <scope>NUCLEOTIDE SEQUENCE [LARGE SCALE GENOMIC DNA]</scope>
    <source>
        <strain evidence="2">DSM 15288</strain>
    </source>
</reference>
<proteinExistence type="predicted"/>
<name>W0ECL7_9FIRM</name>
<accession>W0ECL7</accession>
<dbReference type="Proteomes" id="UP000010847">
    <property type="component" value="Chromosome"/>
</dbReference>
<dbReference type="RefSeq" id="WP_006716201.1">
    <property type="nucleotide sequence ID" value="NZ_CP007032.1"/>
</dbReference>
<evidence type="ECO:0000313" key="2">
    <source>
        <dbReference type="Proteomes" id="UP000010847"/>
    </source>
</evidence>
<keyword evidence="2" id="KW-1185">Reference proteome</keyword>
<evidence type="ECO:0000313" key="1">
    <source>
        <dbReference type="EMBL" id="AHF08620.1"/>
    </source>
</evidence>
<dbReference type="AlphaFoldDB" id="W0ECL7"/>
<gene>
    <name evidence="1" type="ORF">DESME_09745</name>
</gene>
<dbReference type="STRING" id="871968.DESME_09745"/>
<protein>
    <submittedName>
        <fullName evidence="1">Uncharacterized protein</fullName>
    </submittedName>
</protein>
<organism evidence="1 2">
    <name type="scientific">Desulfitobacterium metallireducens DSM 15288</name>
    <dbReference type="NCBI Taxonomy" id="871968"/>
    <lineage>
        <taxon>Bacteria</taxon>
        <taxon>Bacillati</taxon>
        <taxon>Bacillota</taxon>
        <taxon>Clostridia</taxon>
        <taxon>Eubacteriales</taxon>
        <taxon>Desulfitobacteriaceae</taxon>
        <taxon>Desulfitobacterium</taxon>
    </lineage>
</organism>